<keyword evidence="4 6" id="KW-0238">DNA-binding</keyword>
<organism evidence="9 10">
    <name type="scientific">Saccharopolyspora flava</name>
    <dbReference type="NCBI Taxonomy" id="95161"/>
    <lineage>
        <taxon>Bacteria</taxon>
        <taxon>Bacillati</taxon>
        <taxon>Actinomycetota</taxon>
        <taxon>Actinomycetes</taxon>
        <taxon>Pseudonocardiales</taxon>
        <taxon>Pseudonocardiaceae</taxon>
        <taxon>Saccharopolyspora</taxon>
    </lineage>
</organism>
<dbReference type="InterPro" id="IPR013249">
    <property type="entry name" value="RNA_pol_sigma70_r4_t2"/>
</dbReference>
<dbReference type="PANTHER" id="PTHR43133:SF61">
    <property type="entry name" value="ECF RNA POLYMERASE SIGMA FACTOR SIGC"/>
    <property type="match status" value="1"/>
</dbReference>
<dbReference type="Gene3D" id="1.10.1740.10">
    <property type="match status" value="1"/>
</dbReference>
<keyword evidence="2 6" id="KW-0805">Transcription regulation</keyword>
<name>A0A1I6S2R0_9PSEU</name>
<evidence type="ECO:0000256" key="6">
    <source>
        <dbReference type="RuleBase" id="RU000716"/>
    </source>
</evidence>
<evidence type="ECO:0000256" key="4">
    <source>
        <dbReference type="ARBA" id="ARBA00023125"/>
    </source>
</evidence>
<keyword evidence="3 6" id="KW-0731">Sigma factor</keyword>
<dbReference type="InterPro" id="IPR014284">
    <property type="entry name" value="RNA_pol_sigma-70_dom"/>
</dbReference>
<sequence>MSRSEDANARLTELALQARRGDPHAMEAFVRESQHDVWRFVAHLAGPHLADDLAQETFLRAFRSVRRFGARSSARTWLLSIARRVVVDQIRYERSRPRTTHTGPDAEPASPDSGFENVVELNLLLDDLDPERREALVLTQVLGLSYAEAAHITGCPIGTIRSRVARARDQLLTTQTHPDEETG</sequence>
<protein>
    <recommendedName>
        <fullName evidence="6">RNA polymerase sigma factor</fullName>
    </recommendedName>
</protein>
<proteinExistence type="inferred from homology"/>
<dbReference type="OrthoDB" id="3821507at2"/>
<accession>A0A1I6S2R0</accession>
<evidence type="ECO:0000313" key="9">
    <source>
        <dbReference type="EMBL" id="SFS71265.1"/>
    </source>
</evidence>
<dbReference type="Proteomes" id="UP000198852">
    <property type="component" value="Unassembled WGS sequence"/>
</dbReference>
<dbReference type="SUPFAM" id="SSF88659">
    <property type="entry name" value="Sigma3 and sigma4 domains of RNA polymerase sigma factors"/>
    <property type="match status" value="1"/>
</dbReference>
<evidence type="ECO:0000313" key="10">
    <source>
        <dbReference type="Proteomes" id="UP000198852"/>
    </source>
</evidence>
<keyword evidence="5 6" id="KW-0804">Transcription</keyword>
<gene>
    <name evidence="9" type="ORF">SAMN05660874_02840</name>
</gene>
<dbReference type="InterPro" id="IPR000838">
    <property type="entry name" value="RNA_pol_sigma70_ECF_CS"/>
</dbReference>
<dbReference type="AlphaFoldDB" id="A0A1I6S2R0"/>
<evidence type="ECO:0000256" key="2">
    <source>
        <dbReference type="ARBA" id="ARBA00023015"/>
    </source>
</evidence>
<dbReference type="InterPro" id="IPR036388">
    <property type="entry name" value="WH-like_DNA-bd_sf"/>
</dbReference>
<feature type="domain" description="RNA polymerase sigma-70 region 2" evidence="7">
    <location>
        <begin position="30"/>
        <end position="94"/>
    </location>
</feature>
<comment type="similarity">
    <text evidence="1 6">Belongs to the sigma-70 factor family. ECF subfamily.</text>
</comment>
<dbReference type="GO" id="GO:0006950">
    <property type="term" value="P:response to stress"/>
    <property type="evidence" value="ECO:0007669"/>
    <property type="project" value="UniProtKB-ARBA"/>
</dbReference>
<dbReference type="Pfam" id="PF04542">
    <property type="entry name" value="Sigma70_r2"/>
    <property type="match status" value="1"/>
</dbReference>
<evidence type="ECO:0000259" key="7">
    <source>
        <dbReference type="Pfam" id="PF04542"/>
    </source>
</evidence>
<reference evidence="10" key="1">
    <citation type="submission" date="2016-10" db="EMBL/GenBank/DDBJ databases">
        <authorList>
            <person name="Varghese N."/>
            <person name="Submissions S."/>
        </authorList>
    </citation>
    <scope>NUCLEOTIDE SEQUENCE [LARGE SCALE GENOMIC DNA]</scope>
    <source>
        <strain evidence="10">DSM 44771</strain>
    </source>
</reference>
<dbReference type="GO" id="GO:0003677">
    <property type="term" value="F:DNA binding"/>
    <property type="evidence" value="ECO:0007669"/>
    <property type="project" value="UniProtKB-KW"/>
</dbReference>
<evidence type="ECO:0000256" key="1">
    <source>
        <dbReference type="ARBA" id="ARBA00010641"/>
    </source>
</evidence>
<dbReference type="Pfam" id="PF08281">
    <property type="entry name" value="Sigma70_r4_2"/>
    <property type="match status" value="1"/>
</dbReference>
<feature type="domain" description="RNA polymerase sigma factor 70 region 4 type 2" evidence="8">
    <location>
        <begin position="121"/>
        <end position="171"/>
    </location>
</feature>
<evidence type="ECO:0000256" key="3">
    <source>
        <dbReference type="ARBA" id="ARBA00023082"/>
    </source>
</evidence>
<dbReference type="Gene3D" id="1.10.10.10">
    <property type="entry name" value="Winged helix-like DNA-binding domain superfamily/Winged helix DNA-binding domain"/>
    <property type="match status" value="1"/>
</dbReference>
<dbReference type="EMBL" id="FOZX01000004">
    <property type="protein sequence ID" value="SFS71265.1"/>
    <property type="molecule type" value="Genomic_DNA"/>
</dbReference>
<dbReference type="PROSITE" id="PS01063">
    <property type="entry name" value="SIGMA70_ECF"/>
    <property type="match status" value="1"/>
</dbReference>
<dbReference type="InterPro" id="IPR007627">
    <property type="entry name" value="RNA_pol_sigma70_r2"/>
</dbReference>
<dbReference type="GO" id="GO:0016987">
    <property type="term" value="F:sigma factor activity"/>
    <property type="evidence" value="ECO:0007669"/>
    <property type="project" value="UniProtKB-KW"/>
</dbReference>
<evidence type="ECO:0000259" key="8">
    <source>
        <dbReference type="Pfam" id="PF08281"/>
    </source>
</evidence>
<dbReference type="SUPFAM" id="SSF88946">
    <property type="entry name" value="Sigma2 domain of RNA polymerase sigma factors"/>
    <property type="match status" value="1"/>
</dbReference>
<dbReference type="STRING" id="95161.SAMN05660874_02840"/>
<dbReference type="InterPro" id="IPR013324">
    <property type="entry name" value="RNA_pol_sigma_r3/r4-like"/>
</dbReference>
<dbReference type="PANTHER" id="PTHR43133">
    <property type="entry name" value="RNA POLYMERASE ECF-TYPE SIGMA FACTO"/>
    <property type="match status" value="1"/>
</dbReference>
<dbReference type="CDD" id="cd06171">
    <property type="entry name" value="Sigma70_r4"/>
    <property type="match status" value="1"/>
</dbReference>
<dbReference type="NCBIfam" id="TIGR02937">
    <property type="entry name" value="sigma70-ECF"/>
    <property type="match status" value="1"/>
</dbReference>
<evidence type="ECO:0000256" key="5">
    <source>
        <dbReference type="ARBA" id="ARBA00023163"/>
    </source>
</evidence>
<keyword evidence="10" id="KW-1185">Reference proteome</keyword>
<dbReference type="GO" id="GO:0006352">
    <property type="term" value="P:DNA-templated transcription initiation"/>
    <property type="evidence" value="ECO:0007669"/>
    <property type="project" value="InterPro"/>
</dbReference>
<dbReference type="InterPro" id="IPR013325">
    <property type="entry name" value="RNA_pol_sigma_r2"/>
</dbReference>
<dbReference type="InterPro" id="IPR039425">
    <property type="entry name" value="RNA_pol_sigma-70-like"/>
</dbReference>
<dbReference type="RefSeq" id="WP_093417447.1">
    <property type="nucleotide sequence ID" value="NZ_FOZX01000004.1"/>
</dbReference>